<dbReference type="PROSITE" id="PS00455">
    <property type="entry name" value="AMP_BINDING"/>
    <property type="match status" value="1"/>
</dbReference>
<evidence type="ECO:0000256" key="5">
    <source>
        <dbReference type="ARBA" id="ARBA00022990"/>
    </source>
</evidence>
<feature type="domain" description="AMP-binding enzyme C-terminal" evidence="9">
    <location>
        <begin position="536"/>
        <end position="621"/>
    </location>
</feature>
<reference evidence="11 12" key="1">
    <citation type="submission" date="2024-09" db="EMBL/GenBank/DDBJ databases">
        <authorList>
            <person name="Sun Q."/>
            <person name="Mori K."/>
        </authorList>
    </citation>
    <scope>NUCLEOTIDE SEQUENCE [LARGE SCALE GENOMIC DNA]</scope>
    <source>
        <strain evidence="11 12">CICC 10874</strain>
    </source>
</reference>
<feature type="binding site" evidence="6">
    <location>
        <position position="528"/>
    </location>
    <ligand>
        <name>CoA</name>
        <dbReference type="ChEBI" id="CHEBI:57287"/>
    </ligand>
</feature>
<name>A0ABV6RAU7_9MICO</name>
<dbReference type="InterPro" id="IPR011904">
    <property type="entry name" value="Ac_CoA_lig"/>
</dbReference>
<dbReference type="CDD" id="cd05966">
    <property type="entry name" value="ACS"/>
    <property type="match status" value="1"/>
</dbReference>
<feature type="binding site" evidence="6">
    <location>
        <position position="520"/>
    </location>
    <ligand>
        <name>ATP</name>
        <dbReference type="ChEBI" id="CHEBI:30616"/>
    </ligand>
</feature>
<dbReference type="Proteomes" id="UP001589793">
    <property type="component" value="Unassembled WGS sequence"/>
</dbReference>
<comment type="function">
    <text evidence="6">Catalyzes the conversion of acetate into acetyl-CoA (AcCoA), an essential intermediate at the junction of anabolic and catabolic pathways. AcsA undergoes a two-step reaction. In the first half reaction, AcsA combines acetate with ATP to form acetyl-adenylate (AcAMP) intermediate. In the second half reaction, it can then transfer the acetyl group from AcAMP to the sulfhydryl group of CoA, forming the product AcCoA.</text>
</comment>
<dbReference type="PANTHER" id="PTHR24095">
    <property type="entry name" value="ACETYL-COENZYME A SYNTHETASE"/>
    <property type="match status" value="1"/>
</dbReference>
<feature type="binding site" evidence="6">
    <location>
        <begin position="196"/>
        <end position="199"/>
    </location>
    <ligand>
        <name>CoA</name>
        <dbReference type="ChEBI" id="CHEBI:57287"/>
    </ligand>
</feature>
<evidence type="ECO:0000256" key="7">
    <source>
        <dbReference type="SAM" id="MobiDB-lite"/>
    </source>
</evidence>
<keyword evidence="6" id="KW-0460">Magnesium</keyword>
<dbReference type="Gene3D" id="3.30.300.30">
    <property type="match status" value="1"/>
</dbReference>
<protein>
    <recommendedName>
        <fullName evidence="6">Acetyl-coenzyme A synthetase</fullName>
        <shortName evidence="6">AcCoA synthetase</shortName>
        <shortName evidence="6">Acs</shortName>
        <ecNumber evidence="6">6.2.1.1</ecNumber>
    </recommendedName>
    <alternativeName>
        <fullName evidence="6">Acetate--CoA ligase</fullName>
    </alternativeName>
    <alternativeName>
        <fullName evidence="6">Acyl-activating enzyme</fullName>
    </alternativeName>
</protein>
<comment type="cofactor">
    <cofactor evidence="6">
        <name>Mg(2+)</name>
        <dbReference type="ChEBI" id="CHEBI:18420"/>
    </cofactor>
</comment>
<sequence length="659" mass="72237">MPDDAPDGIDSLSTETRSFPPSSEFVKDAVARPSLYLEAERDREEFWRNQASLLSWETPFTEVLDWTNPPFAKWFADGRLNAAYNCVDRHVESGHGDQIALLAEYEDGSDATYTYAQVKDEISRLANVLVELGVQTGDRVGIYLPMIPEAAFAMLACARIGAPHSVVFGGFSADALRSRMEDAEAKVVITADGQFRRGKAMPLKPAVDEALAHGAPSVTNVIVVRRTGGEVAWTEGRDLWWHDLRESASTEHEPVWVEAEHPLYILYTSGTTGKPKGIVHTTGGYLTQTSYTHRAVFDLKPDTDVYWCTADVGWVTGHSYVVYGPMANRATQVIYEGTPDTPHQGRWWEIIQKYGVTQFYSSPTAIRTAMKWGEDIPAKFDLSSLRLLGSVGESINPEAWMWYRRVIGGDRCPIVDTWWQTETGAIMISPLPGVTSTKPGSAQVPLPGIVADVVNDAGESVGAGKGGYLVLGEPWPSMLRGIWGDPERFQETYWSRFPGKYFAGDGARRDDDGDIWLLGRVDDVMNVSGHRLSTTEIESALVSHAWVAEAAVVGASDATTGQAPVAFVILRGGSEEEVAAAGGEAQVSEILRQHVGREIGPIAKPKQVLLVTELPKTRSGKIMRRLLRDVAENRAIGDTQTLADSSVMDLIQQGLTGRR</sequence>
<dbReference type="EMBL" id="JBHLSV010000009">
    <property type="protein sequence ID" value="MFC0674103.1"/>
    <property type="molecule type" value="Genomic_DNA"/>
</dbReference>
<proteinExistence type="inferred from homology"/>
<evidence type="ECO:0000256" key="3">
    <source>
        <dbReference type="ARBA" id="ARBA00022741"/>
    </source>
</evidence>
<feature type="domain" description="Acetyl-coenzyme A synthetase N-terminal" evidence="10">
    <location>
        <begin position="35"/>
        <end position="86"/>
    </location>
</feature>
<dbReference type="RefSeq" id="WP_376980130.1">
    <property type="nucleotide sequence ID" value="NZ_JBHLSV010000009.1"/>
</dbReference>
<feature type="binding site" evidence="6">
    <location>
        <position position="542"/>
    </location>
    <ligand>
        <name>Mg(2+)</name>
        <dbReference type="ChEBI" id="CHEBI:18420"/>
    </ligand>
</feature>
<comment type="PTM">
    <text evidence="6">Acetylated. Deacetylation by the SIR2-homolog deacetylase activates the enzyme.</text>
</comment>
<dbReference type="InterPro" id="IPR045851">
    <property type="entry name" value="AMP-bd_C_sf"/>
</dbReference>
<dbReference type="InterPro" id="IPR042099">
    <property type="entry name" value="ANL_N_sf"/>
</dbReference>
<keyword evidence="6" id="KW-0479">Metal-binding</keyword>
<comment type="similarity">
    <text evidence="1 6">Belongs to the ATP-dependent AMP-binding enzyme family.</text>
</comment>
<evidence type="ECO:0000256" key="4">
    <source>
        <dbReference type="ARBA" id="ARBA00022840"/>
    </source>
</evidence>
<evidence type="ECO:0000256" key="1">
    <source>
        <dbReference type="ARBA" id="ARBA00006432"/>
    </source>
</evidence>
<dbReference type="NCBIfam" id="TIGR02188">
    <property type="entry name" value="Ac_CoA_lig_AcsA"/>
    <property type="match status" value="1"/>
</dbReference>
<evidence type="ECO:0000259" key="9">
    <source>
        <dbReference type="Pfam" id="PF13193"/>
    </source>
</evidence>
<dbReference type="InterPro" id="IPR032387">
    <property type="entry name" value="ACAS_N"/>
</dbReference>
<comment type="catalytic activity">
    <reaction evidence="6">
        <text>acetate + ATP + CoA = acetyl-CoA + AMP + diphosphate</text>
        <dbReference type="Rhea" id="RHEA:23176"/>
        <dbReference type="ChEBI" id="CHEBI:30089"/>
        <dbReference type="ChEBI" id="CHEBI:30616"/>
        <dbReference type="ChEBI" id="CHEBI:33019"/>
        <dbReference type="ChEBI" id="CHEBI:57287"/>
        <dbReference type="ChEBI" id="CHEBI:57288"/>
        <dbReference type="ChEBI" id="CHEBI:456215"/>
        <dbReference type="EC" id="6.2.1.1"/>
    </reaction>
</comment>
<keyword evidence="3 6" id="KW-0547">Nucleotide-binding</keyword>
<dbReference type="Pfam" id="PF00501">
    <property type="entry name" value="AMP-binding"/>
    <property type="match status" value="1"/>
</dbReference>
<feature type="binding site" evidence="6">
    <location>
        <position position="316"/>
    </location>
    <ligand>
        <name>CoA</name>
        <dbReference type="ChEBI" id="CHEBI:57287"/>
    </ligand>
</feature>
<dbReference type="Gene3D" id="3.40.50.12780">
    <property type="entry name" value="N-terminal domain of ligase-like"/>
    <property type="match status" value="1"/>
</dbReference>
<dbReference type="InterPro" id="IPR025110">
    <property type="entry name" value="AMP-bd_C"/>
</dbReference>
<dbReference type="PANTHER" id="PTHR24095:SF14">
    <property type="entry name" value="ACETYL-COENZYME A SYNTHETASE 1"/>
    <property type="match status" value="1"/>
</dbReference>
<dbReference type="Pfam" id="PF16177">
    <property type="entry name" value="ACAS_N"/>
    <property type="match status" value="1"/>
</dbReference>
<evidence type="ECO:0000259" key="8">
    <source>
        <dbReference type="Pfam" id="PF00501"/>
    </source>
</evidence>
<feature type="domain" description="AMP-dependent synthetase/ligase" evidence="8">
    <location>
        <begin position="93"/>
        <end position="483"/>
    </location>
</feature>
<dbReference type="EC" id="6.2.1.1" evidence="6"/>
<dbReference type="GO" id="GO:0003987">
    <property type="term" value="F:acetate-CoA ligase activity"/>
    <property type="evidence" value="ECO:0007669"/>
    <property type="project" value="UniProtKB-EC"/>
</dbReference>
<comment type="caution">
    <text evidence="11">The sequence shown here is derived from an EMBL/GenBank/DDBJ whole genome shotgun (WGS) entry which is preliminary data.</text>
</comment>
<feature type="binding site" evidence="6">
    <location>
        <position position="547"/>
    </location>
    <ligand>
        <name>Mg(2+)</name>
        <dbReference type="ChEBI" id="CHEBI:18420"/>
    </ligand>
</feature>
<comment type="caution">
    <text evidence="6">Lacks conserved residue(s) required for the propagation of feature annotation.</text>
</comment>
<feature type="binding site" evidence="6">
    <location>
        <position position="544"/>
    </location>
    <ligand>
        <name>Mg(2+)</name>
        <dbReference type="ChEBI" id="CHEBI:18420"/>
    </ligand>
</feature>
<gene>
    <name evidence="11" type="primary">acs</name>
    <name evidence="6" type="synonym">acsA</name>
    <name evidence="11" type="ORF">ACFFF6_09065</name>
</gene>
<evidence type="ECO:0000256" key="6">
    <source>
        <dbReference type="HAMAP-Rule" id="MF_01123"/>
    </source>
</evidence>
<dbReference type="InterPro" id="IPR020845">
    <property type="entry name" value="AMP-binding_CS"/>
</dbReference>
<feature type="compositionally biased region" description="Polar residues" evidence="7">
    <location>
        <begin position="11"/>
        <end position="21"/>
    </location>
</feature>
<feature type="binding site" evidence="6">
    <location>
        <position position="505"/>
    </location>
    <ligand>
        <name>ATP</name>
        <dbReference type="ChEBI" id="CHEBI:30616"/>
    </ligand>
</feature>
<evidence type="ECO:0000313" key="11">
    <source>
        <dbReference type="EMBL" id="MFC0674103.1"/>
    </source>
</evidence>
<evidence type="ECO:0000259" key="10">
    <source>
        <dbReference type="Pfam" id="PF16177"/>
    </source>
</evidence>
<evidence type="ECO:0000313" key="12">
    <source>
        <dbReference type="Proteomes" id="UP001589793"/>
    </source>
</evidence>
<dbReference type="NCBIfam" id="NF001208">
    <property type="entry name" value="PRK00174.1"/>
    <property type="match status" value="1"/>
</dbReference>
<organism evidence="11 12">
    <name type="scientific">Brachybacterium hainanense</name>
    <dbReference type="NCBI Taxonomy" id="1541174"/>
    <lineage>
        <taxon>Bacteria</taxon>
        <taxon>Bacillati</taxon>
        <taxon>Actinomycetota</taxon>
        <taxon>Actinomycetes</taxon>
        <taxon>Micrococcales</taxon>
        <taxon>Dermabacteraceae</taxon>
        <taxon>Brachybacterium</taxon>
    </lineage>
</organism>
<accession>A0ABV6RAU7</accession>
<dbReference type="HAMAP" id="MF_01123">
    <property type="entry name" value="Ac_CoA_synth"/>
    <property type="match status" value="1"/>
</dbReference>
<keyword evidence="12" id="KW-1185">Reference proteome</keyword>
<dbReference type="Pfam" id="PF13193">
    <property type="entry name" value="AMP-binding_C"/>
    <property type="match status" value="1"/>
</dbReference>
<dbReference type="SUPFAM" id="SSF56801">
    <property type="entry name" value="Acetyl-CoA synthetase-like"/>
    <property type="match status" value="1"/>
</dbReference>
<dbReference type="InterPro" id="IPR000873">
    <property type="entry name" value="AMP-dep_synth/lig_dom"/>
</dbReference>
<feature type="region of interest" description="Disordered" evidence="7">
    <location>
        <begin position="1"/>
        <end position="24"/>
    </location>
</feature>
<feature type="binding site" evidence="6">
    <location>
        <begin position="416"/>
        <end position="421"/>
    </location>
    <ligand>
        <name>ATP</name>
        <dbReference type="ChEBI" id="CHEBI:30616"/>
    </ligand>
</feature>
<feature type="modified residue" description="N6-acetyllysine" evidence="6">
    <location>
        <position position="621"/>
    </location>
</feature>
<feature type="binding site" evidence="6">
    <location>
        <position position="531"/>
    </location>
    <ligand>
        <name>ATP</name>
        <dbReference type="ChEBI" id="CHEBI:30616"/>
    </ligand>
</feature>
<keyword evidence="2 6" id="KW-0436">Ligase</keyword>
<keyword evidence="4 6" id="KW-0067">ATP-binding</keyword>
<evidence type="ECO:0000256" key="2">
    <source>
        <dbReference type="ARBA" id="ARBA00022598"/>
    </source>
</evidence>
<keyword evidence="5 6" id="KW-0007">Acetylation</keyword>